<proteinExistence type="inferred from homology"/>
<keyword evidence="9" id="KW-1185">Reference proteome</keyword>
<keyword evidence="6" id="KW-0739">Sodium transport</keyword>
<sequence length="415" mass="43257">MHNDAKAIRAREQLAGLILIGASAVAFIAANTALAPAYDALLHLHFGPALPRIGVPSLHDWVAEALMALFFMLVGLEVKREWLRGQLASSDQRKLPLVAAIAGMAIPALVFLAVTRGDPALLSGWAIPSATDIAFAIAVLALLGDRASPQIKLLLVAIAIVDDVGAVVIIALFYSQSLSLAALALAAAIAGAMMALNRFGVRRLWPYLLLFAALWLAVLASGVHATIAGVVAALTIPLGARGEHSPLRHLEHAIHPWVMFGVMPLFGFASAGVAIDGGLEMFLAPLPLGVAAGLFLGKQLGVFGATWLAVRAGFCKLPAGASWQQVYGAALLCGIGFTMSLFIGELAFADNADAAAAAKLGTLAGSLLSAVVGFIVLRLSPPLQSDEGREELDDLFAMNEEEDHRPRGSHSASDA</sequence>
<comment type="catalytic activity">
    <reaction evidence="6">
        <text>Na(+)(in) + 2 H(+)(out) = Na(+)(out) + 2 H(+)(in)</text>
        <dbReference type="Rhea" id="RHEA:29251"/>
        <dbReference type="ChEBI" id="CHEBI:15378"/>
        <dbReference type="ChEBI" id="CHEBI:29101"/>
    </reaction>
</comment>
<dbReference type="NCBIfam" id="NF007111">
    <property type="entry name" value="PRK09560.1"/>
    <property type="match status" value="1"/>
</dbReference>
<feature type="transmembrane region" description="Helical" evidence="6">
    <location>
        <begin position="327"/>
        <end position="348"/>
    </location>
</feature>
<dbReference type="Gene3D" id="1.20.1530.10">
    <property type="entry name" value="Na+/H+ antiporter like domain"/>
    <property type="match status" value="1"/>
</dbReference>
<dbReference type="PANTHER" id="PTHR30341">
    <property type="entry name" value="SODIUM ION/PROTON ANTIPORTER NHAA-RELATED"/>
    <property type="match status" value="1"/>
</dbReference>
<feature type="transmembrane region" description="Helical" evidence="6">
    <location>
        <begin position="14"/>
        <end position="38"/>
    </location>
</feature>
<dbReference type="AlphaFoldDB" id="A0A7G9L0S9"/>
<comment type="subcellular location">
    <subcellularLocation>
        <location evidence="1">Cell inner membrane</location>
        <topology evidence="1">Multi-pass membrane protein</topology>
    </subcellularLocation>
    <subcellularLocation>
        <location evidence="6">Cell membrane</location>
        <topology evidence="6">Multi-pass membrane protein</topology>
    </subcellularLocation>
</comment>
<feature type="transmembrane region" description="Helical" evidence="6">
    <location>
        <begin position="208"/>
        <end position="234"/>
    </location>
</feature>
<feature type="transmembrane region" description="Helical" evidence="6">
    <location>
        <begin position="153"/>
        <end position="174"/>
    </location>
</feature>
<dbReference type="GO" id="GO:0015385">
    <property type="term" value="F:sodium:proton antiporter activity"/>
    <property type="evidence" value="ECO:0007669"/>
    <property type="project" value="UniProtKB-UniRule"/>
</dbReference>
<feature type="transmembrane region" description="Helical" evidence="6">
    <location>
        <begin position="97"/>
        <end position="114"/>
    </location>
</feature>
<evidence type="ECO:0000256" key="5">
    <source>
        <dbReference type="ARBA" id="ARBA00023136"/>
    </source>
</evidence>
<dbReference type="NCBIfam" id="TIGR00773">
    <property type="entry name" value="NhaA"/>
    <property type="match status" value="1"/>
</dbReference>
<feature type="transmembrane region" description="Helical" evidence="6">
    <location>
        <begin position="180"/>
        <end position="196"/>
    </location>
</feature>
<feature type="transmembrane region" description="Helical" evidence="6">
    <location>
        <begin position="282"/>
        <end position="307"/>
    </location>
</feature>
<evidence type="ECO:0000256" key="4">
    <source>
        <dbReference type="ARBA" id="ARBA00022989"/>
    </source>
</evidence>
<gene>
    <name evidence="6 8" type="primary">nhaA</name>
    <name evidence="8" type="ORF">H8M03_09375</name>
</gene>
<dbReference type="RefSeq" id="WP_187479183.1">
    <property type="nucleotide sequence ID" value="NZ_CP060697.1"/>
</dbReference>
<feature type="region of interest" description="Disordered" evidence="7">
    <location>
        <begin position="386"/>
        <end position="415"/>
    </location>
</feature>
<dbReference type="GO" id="GO:0006885">
    <property type="term" value="P:regulation of pH"/>
    <property type="evidence" value="ECO:0007669"/>
    <property type="project" value="UniProtKB-UniRule"/>
</dbReference>
<dbReference type="GO" id="GO:0005886">
    <property type="term" value="C:plasma membrane"/>
    <property type="evidence" value="ECO:0007669"/>
    <property type="project" value="UniProtKB-SubCell"/>
</dbReference>
<evidence type="ECO:0000256" key="7">
    <source>
        <dbReference type="SAM" id="MobiDB-lite"/>
    </source>
</evidence>
<keyword evidence="5 6" id="KW-0472">Membrane</keyword>
<keyword evidence="6" id="KW-0050">Antiport</keyword>
<accession>A0A7G9L0S9</accession>
<keyword evidence="6" id="KW-0406">Ion transport</keyword>
<name>A0A7G9L0S9_9SPHN</name>
<protein>
    <recommendedName>
        <fullName evidence="6">Na(+)/H(+) antiporter NhaA</fullName>
    </recommendedName>
    <alternativeName>
        <fullName evidence="6">Sodium/proton antiporter NhaA</fullName>
    </alternativeName>
</protein>
<dbReference type="KEGG" id="ssau:H8M03_09375"/>
<evidence type="ECO:0000256" key="1">
    <source>
        <dbReference type="ARBA" id="ARBA00004429"/>
    </source>
</evidence>
<evidence type="ECO:0000313" key="8">
    <source>
        <dbReference type="EMBL" id="QNM82228.1"/>
    </source>
</evidence>
<dbReference type="NCBIfam" id="NF007112">
    <property type="entry name" value="PRK09561.1"/>
    <property type="match status" value="1"/>
</dbReference>
<keyword evidence="4 6" id="KW-1133">Transmembrane helix</keyword>
<dbReference type="EMBL" id="CP060697">
    <property type="protein sequence ID" value="QNM82228.1"/>
    <property type="molecule type" value="Genomic_DNA"/>
</dbReference>
<evidence type="ECO:0000256" key="3">
    <source>
        <dbReference type="ARBA" id="ARBA00022692"/>
    </source>
</evidence>
<dbReference type="InterPro" id="IPR023171">
    <property type="entry name" value="Na/H_antiporter_dom_sf"/>
</dbReference>
<dbReference type="PANTHER" id="PTHR30341:SF0">
    <property type="entry name" value="NA(+)_H(+) ANTIPORTER NHAA"/>
    <property type="match status" value="1"/>
</dbReference>
<evidence type="ECO:0000256" key="6">
    <source>
        <dbReference type="HAMAP-Rule" id="MF_01844"/>
    </source>
</evidence>
<feature type="transmembrane region" description="Helical" evidence="6">
    <location>
        <begin position="254"/>
        <end position="275"/>
    </location>
</feature>
<comment type="function">
    <text evidence="6">Na(+)/H(+) antiporter that extrudes sodium in exchange for external protons.</text>
</comment>
<comment type="similarity">
    <text evidence="6">Belongs to the NhaA Na(+)/H(+) (TC 2.A.33) antiporter family.</text>
</comment>
<keyword evidence="3 6" id="KW-0812">Transmembrane</keyword>
<reference evidence="8 9" key="1">
    <citation type="submission" date="2020-08" db="EMBL/GenBank/DDBJ databases">
        <title>Sphingomonas sp. sand1-3 16S ribosomal RNA gene Genome sequencing and assembly.</title>
        <authorList>
            <person name="Kang M."/>
        </authorList>
    </citation>
    <scope>NUCLEOTIDE SEQUENCE [LARGE SCALE GENOMIC DNA]</scope>
    <source>
        <strain evidence="9">sand1-3</strain>
    </source>
</reference>
<evidence type="ECO:0000256" key="2">
    <source>
        <dbReference type="ARBA" id="ARBA00022475"/>
    </source>
</evidence>
<evidence type="ECO:0000313" key="9">
    <source>
        <dbReference type="Proteomes" id="UP000515861"/>
    </source>
</evidence>
<organism evidence="8 9">
    <name type="scientific">Sphingomonas sabuli</name>
    <dbReference type="NCBI Taxonomy" id="2764186"/>
    <lineage>
        <taxon>Bacteria</taxon>
        <taxon>Pseudomonadati</taxon>
        <taxon>Pseudomonadota</taxon>
        <taxon>Alphaproteobacteria</taxon>
        <taxon>Sphingomonadales</taxon>
        <taxon>Sphingomonadaceae</taxon>
        <taxon>Sphingomonas</taxon>
    </lineage>
</organism>
<dbReference type="HAMAP" id="MF_01844">
    <property type="entry name" value="NhaA"/>
    <property type="match status" value="1"/>
</dbReference>
<keyword evidence="2 6" id="KW-1003">Cell membrane</keyword>
<dbReference type="Proteomes" id="UP000515861">
    <property type="component" value="Chromosome"/>
</dbReference>
<dbReference type="Pfam" id="PF06965">
    <property type="entry name" value="Na_H_antiport_1"/>
    <property type="match status" value="1"/>
</dbReference>
<keyword evidence="6" id="KW-0915">Sodium</keyword>
<keyword evidence="6" id="KW-0813">Transport</keyword>
<feature type="transmembrane region" description="Helical" evidence="6">
    <location>
        <begin position="360"/>
        <end position="379"/>
    </location>
</feature>
<feature type="transmembrane region" description="Helical" evidence="6">
    <location>
        <begin position="58"/>
        <end position="76"/>
    </location>
</feature>
<feature type="transmembrane region" description="Helical" evidence="6">
    <location>
        <begin position="120"/>
        <end position="141"/>
    </location>
</feature>
<dbReference type="InterPro" id="IPR004670">
    <property type="entry name" value="NhaA"/>
</dbReference>